<accession>A0ABP6MHR3</accession>
<keyword evidence="4" id="KW-1185">Reference proteome</keyword>
<dbReference type="RefSeq" id="WP_344854743.1">
    <property type="nucleotide sequence ID" value="NZ_BAAAUT010000001.1"/>
</dbReference>
<feature type="region of interest" description="Disordered" evidence="1">
    <location>
        <begin position="207"/>
        <end position="291"/>
    </location>
</feature>
<reference evidence="4" key="1">
    <citation type="journal article" date="2019" name="Int. J. Syst. Evol. Microbiol.">
        <title>The Global Catalogue of Microorganisms (GCM) 10K type strain sequencing project: providing services to taxonomists for standard genome sequencing and annotation.</title>
        <authorList>
            <consortium name="The Broad Institute Genomics Platform"/>
            <consortium name="The Broad Institute Genome Sequencing Center for Infectious Disease"/>
            <person name="Wu L."/>
            <person name="Ma J."/>
        </authorList>
    </citation>
    <scope>NUCLEOTIDE SEQUENCE [LARGE SCALE GENOMIC DNA]</scope>
    <source>
        <strain evidence="4">JCM 9373</strain>
    </source>
</reference>
<name>A0ABP6MHR3_9ACTN</name>
<evidence type="ECO:0000256" key="2">
    <source>
        <dbReference type="SAM" id="SignalP"/>
    </source>
</evidence>
<dbReference type="Pfam" id="PF00353">
    <property type="entry name" value="HemolysinCabind"/>
    <property type="match status" value="3"/>
</dbReference>
<dbReference type="EMBL" id="BAAAUT010000001">
    <property type="protein sequence ID" value="GAA3114287.1"/>
    <property type="molecule type" value="Genomic_DNA"/>
</dbReference>
<feature type="compositionally biased region" description="Basic and acidic residues" evidence="1">
    <location>
        <begin position="276"/>
        <end position="291"/>
    </location>
</feature>
<dbReference type="PRINTS" id="PR00313">
    <property type="entry name" value="CABNDNGRPT"/>
</dbReference>
<evidence type="ECO:0000313" key="3">
    <source>
        <dbReference type="EMBL" id="GAA3114287.1"/>
    </source>
</evidence>
<protein>
    <recommendedName>
        <fullName evidence="5">Calcium-binding protein</fullName>
    </recommendedName>
</protein>
<sequence length="291" mass="28511">MRRIWSVMAVAAVAGGVQIGLAPSSHADTGVSVTAANLHVTAAAGKANKITVSLSPQGDVVVTDAGDVLRPGGGCTRGDGGSVVCPGVQAIQVDLKDLDDTFTNATGIGARVEGGPGADTVLAGSGGDVFTGGPGDDVFTGGAGDDSVVADRLADGADVFTGGPGDDTAVYRDRLDRVTVSLDDRADDGAAGERDDIRADVENVRGGAAGDTVIGNDRANEIRGGRGDDTLDGGGGDDTLNGEAGKDVLAGEGGGDLLLGLDGAAGDDLDGGAGNDECRSDAGDVDRSCET</sequence>
<dbReference type="InterPro" id="IPR011049">
    <property type="entry name" value="Serralysin-like_metalloprot_C"/>
</dbReference>
<evidence type="ECO:0000313" key="4">
    <source>
        <dbReference type="Proteomes" id="UP001500320"/>
    </source>
</evidence>
<gene>
    <name evidence="3" type="ORF">GCM10010466_01740</name>
</gene>
<dbReference type="Proteomes" id="UP001500320">
    <property type="component" value="Unassembled WGS sequence"/>
</dbReference>
<dbReference type="SUPFAM" id="SSF51120">
    <property type="entry name" value="beta-Roll"/>
    <property type="match status" value="2"/>
</dbReference>
<comment type="caution">
    <text evidence="3">The sequence shown here is derived from an EMBL/GenBank/DDBJ whole genome shotgun (WGS) entry which is preliminary data.</text>
</comment>
<evidence type="ECO:0008006" key="5">
    <source>
        <dbReference type="Google" id="ProtNLM"/>
    </source>
</evidence>
<evidence type="ECO:0000256" key="1">
    <source>
        <dbReference type="SAM" id="MobiDB-lite"/>
    </source>
</evidence>
<feature type="chain" id="PRO_5047322746" description="Calcium-binding protein" evidence="2">
    <location>
        <begin position="28"/>
        <end position="291"/>
    </location>
</feature>
<feature type="signal peptide" evidence="2">
    <location>
        <begin position="1"/>
        <end position="27"/>
    </location>
</feature>
<keyword evidence="2" id="KW-0732">Signal</keyword>
<dbReference type="InterPro" id="IPR001343">
    <property type="entry name" value="Hemolysn_Ca-bd"/>
</dbReference>
<proteinExistence type="predicted"/>
<feature type="compositionally biased region" description="Basic and acidic residues" evidence="1">
    <location>
        <begin position="218"/>
        <end position="229"/>
    </location>
</feature>
<dbReference type="Gene3D" id="2.150.10.10">
    <property type="entry name" value="Serralysin-like metalloprotease, C-terminal"/>
    <property type="match status" value="1"/>
</dbReference>
<organism evidence="3 4">
    <name type="scientific">Planomonospora alba</name>
    <dbReference type="NCBI Taxonomy" id="161354"/>
    <lineage>
        <taxon>Bacteria</taxon>
        <taxon>Bacillati</taxon>
        <taxon>Actinomycetota</taxon>
        <taxon>Actinomycetes</taxon>
        <taxon>Streptosporangiales</taxon>
        <taxon>Streptosporangiaceae</taxon>
        <taxon>Planomonospora</taxon>
    </lineage>
</organism>